<feature type="domain" description="HpaB/PvcC/4-BUDH N-terminal" evidence="5">
    <location>
        <begin position="6"/>
        <end position="269"/>
    </location>
</feature>
<organism evidence="6 7">
    <name type="scientific">Frankia umida</name>
    <dbReference type="NCBI Taxonomy" id="573489"/>
    <lineage>
        <taxon>Bacteria</taxon>
        <taxon>Bacillati</taxon>
        <taxon>Actinomycetota</taxon>
        <taxon>Actinomycetes</taxon>
        <taxon>Frankiales</taxon>
        <taxon>Frankiaceae</taxon>
        <taxon>Frankia</taxon>
    </lineage>
</organism>
<dbReference type="Pfam" id="PF03241">
    <property type="entry name" value="HpaB"/>
    <property type="match status" value="1"/>
</dbReference>
<evidence type="ECO:0000256" key="3">
    <source>
        <dbReference type="ARBA" id="ARBA00023002"/>
    </source>
</evidence>
<dbReference type="SUPFAM" id="SSF47203">
    <property type="entry name" value="Acyl-CoA dehydrogenase C-terminal domain-like"/>
    <property type="match status" value="1"/>
</dbReference>
<dbReference type="RefSeq" id="WP_248824118.1">
    <property type="nucleotide sequence ID" value="NZ_JALKFT010000006.1"/>
</dbReference>
<keyword evidence="2" id="KW-0274">FAD</keyword>
<dbReference type="InterPro" id="IPR024719">
    <property type="entry name" value="HpaB/PvcC/4-BUDH_C"/>
</dbReference>
<proteinExistence type="predicted"/>
<evidence type="ECO:0000313" key="6">
    <source>
        <dbReference type="EMBL" id="MCK9875701.1"/>
    </source>
</evidence>
<dbReference type="PANTHER" id="PTHR36117:SF3">
    <property type="entry name" value="4-HYDROXYPHENYLACETATE 3-MONOOXYGENASE-RELATED"/>
    <property type="match status" value="1"/>
</dbReference>
<keyword evidence="1" id="KW-0285">Flavoprotein</keyword>
<dbReference type="Gene3D" id="1.10.3140.10">
    <property type="entry name" value="4-hydroxybutyryl-coa dehydratase, domain 1"/>
    <property type="match status" value="1"/>
</dbReference>
<dbReference type="PIRSF" id="PIRSF000331">
    <property type="entry name" value="HpaA_HpaB"/>
    <property type="match status" value="1"/>
</dbReference>
<dbReference type="EMBL" id="JALKFT010000006">
    <property type="protein sequence ID" value="MCK9875701.1"/>
    <property type="molecule type" value="Genomic_DNA"/>
</dbReference>
<dbReference type="Gene3D" id="2.40.110.10">
    <property type="entry name" value="Butyryl-CoA Dehydrogenase, subunit A, domain 2"/>
    <property type="match status" value="1"/>
</dbReference>
<evidence type="ECO:0000259" key="4">
    <source>
        <dbReference type="Pfam" id="PF03241"/>
    </source>
</evidence>
<keyword evidence="7" id="KW-1185">Reference proteome</keyword>
<dbReference type="SUPFAM" id="SSF56645">
    <property type="entry name" value="Acyl-CoA dehydrogenase NM domain-like"/>
    <property type="match status" value="1"/>
</dbReference>
<dbReference type="InterPro" id="IPR004925">
    <property type="entry name" value="HpaB/PvcC/4-BUDH"/>
</dbReference>
<sequence>MGARSGKDYLDGLTDDREVWLGGERIKDVANDPRTAGAATTLARLYDLHFDHPEKLLRLDPVSGEQVPVTHLIPRSAADLATRHDALACIAERTLGLMGRSPDYVNVTLAGFAGRPDVWGRDGNEEGTANLVAYQREAMLNDWALTHAIVNPTVDRSQPETAAGGGDIVVHKVADTSRGILVRGARALATLAPFADEMFVYPGYPLAEGDEKYAVIFAIPMSTPGLRLLCRDSYSSPCPADQPLSSRFDEQDAVVIFDDVEVPRERVFLDGNVDLYNRVMQRSGWTPNIMQQTTIRAVTKLQFAWELATRMAAAVNNSSPATTEMLGEIWTYLELTRSALLAAEAGAHEWGSGTWLPAEPPFAALRPTLPRWFPRVNEIIKVLGSHSLLATPAWSELDNAELRPLIDLYYQGANGLPAKDRIALFRLAWDFVGSSFGGRAELYERFYLGSSGRFLTLAQKMAARSSTFPLLGSVLEATER</sequence>
<evidence type="ECO:0000313" key="7">
    <source>
        <dbReference type="Proteomes" id="UP001201873"/>
    </source>
</evidence>
<reference evidence="6 7" key="1">
    <citation type="submission" date="2022-04" db="EMBL/GenBank/DDBJ databases">
        <title>Genome diversity in the genus Frankia.</title>
        <authorList>
            <person name="Carlos-Shanley C."/>
            <person name="Hahn D."/>
        </authorList>
    </citation>
    <scope>NUCLEOTIDE SEQUENCE [LARGE SCALE GENOMIC DNA]</scope>
    <source>
        <strain evidence="6 7">Ag45/Mut15</strain>
    </source>
</reference>
<name>A0ABT0JVX4_9ACTN</name>
<protein>
    <submittedName>
        <fullName evidence="6">4-hydroxyphenylacetate 3-hydroxylase</fullName>
    </submittedName>
</protein>
<gene>
    <name evidence="6" type="ORF">MXD59_07935</name>
</gene>
<dbReference type="Gene3D" id="1.20.140.10">
    <property type="entry name" value="Butyryl-CoA Dehydrogenase, subunit A, domain 3"/>
    <property type="match status" value="1"/>
</dbReference>
<accession>A0ABT0JVX4</accession>
<dbReference type="InterPro" id="IPR046373">
    <property type="entry name" value="Acyl-CoA_Oxase/DH_mid-dom_sf"/>
</dbReference>
<evidence type="ECO:0000256" key="1">
    <source>
        <dbReference type="ARBA" id="ARBA00022630"/>
    </source>
</evidence>
<dbReference type="PANTHER" id="PTHR36117">
    <property type="entry name" value="4-HYDROXYPHENYLACETATE 3-MONOOXYGENASE-RELATED"/>
    <property type="match status" value="1"/>
</dbReference>
<keyword evidence="3" id="KW-0560">Oxidoreductase</keyword>
<dbReference type="InterPro" id="IPR036250">
    <property type="entry name" value="AcylCo_DH-like_C"/>
</dbReference>
<dbReference type="Pfam" id="PF11794">
    <property type="entry name" value="HpaB_N"/>
    <property type="match status" value="1"/>
</dbReference>
<comment type="caution">
    <text evidence="6">The sequence shown here is derived from an EMBL/GenBank/DDBJ whole genome shotgun (WGS) entry which is preliminary data.</text>
</comment>
<dbReference type="InterPro" id="IPR024674">
    <property type="entry name" value="HpaB/PvcC/4-BUDH_N"/>
</dbReference>
<dbReference type="Proteomes" id="UP001201873">
    <property type="component" value="Unassembled WGS sequence"/>
</dbReference>
<evidence type="ECO:0000259" key="5">
    <source>
        <dbReference type="Pfam" id="PF11794"/>
    </source>
</evidence>
<evidence type="ECO:0000256" key="2">
    <source>
        <dbReference type="ARBA" id="ARBA00022827"/>
    </source>
</evidence>
<feature type="domain" description="HpaB/PvcC/4-BUDH C-terminal" evidence="4">
    <location>
        <begin position="278"/>
        <end position="451"/>
    </location>
</feature>
<dbReference type="InterPro" id="IPR009100">
    <property type="entry name" value="AcylCoA_DH/oxidase_NM_dom_sf"/>
</dbReference>